<comment type="caution">
    <text evidence="2">The sequence shown here is derived from an EMBL/GenBank/DDBJ whole genome shotgun (WGS) entry which is preliminary data.</text>
</comment>
<dbReference type="Gene3D" id="3.30.428.10">
    <property type="entry name" value="HIT-like"/>
    <property type="match status" value="1"/>
</dbReference>
<organism evidence="2 3">
    <name type="scientific">Lentinula lateritia</name>
    <dbReference type="NCBI Taxonomy" id="40482"/>
    <lineage>
        <taxon>Eukaryota</taxon>
        <taxon>Fungi</taxon>
        <taxon>Dikarya</taxon>
        <taxon>Basidiomycota</taxon>
        <taxon>Agaricomycotina</taxon>
        <taxon>Agaricomycetes</taxon>
        <taxon>Agaricomycetidae</taxon>
        <taxon>Agaricales</taxon>
        <taxon>Marasmiineae</taxon>
        <taxon>Omphalotaceae</taxon>
        <taxon>Lentinula</taxon>
    </lineage>
</organism>
<reference evidence="2" key="1">
    <citation type="submission" date="2022-08" db="EMBL/GenBank/DDBJ databases">
        <authorList>
            <consortium name="DOE Joint Genome Institute"/>
            <person name="Min B."/>
            <person name="Riley R."/>
            <person name="Sierra-Patev S."/>
            <person name="Naranjo-Ortiz M."/>
            <person name="Looney B."/>
            <person name="Konkel Z."/>
            <person name="Slot J.C."/>
            <person name="Sakamoto Y."/>
            <person name="Steenwyk J.L."/>
            <person name="Rokas A."/>
            <person name="Carro J."/>
            <person name="Camarero S."/>
            <person name="Ferreira P."/>
            <person name="Molpeceres G."/>
            <person name="Ruiz-Duenas F.J."/>
            <person name="Serrano A."/>
            <person name="Henrissat B."/>
            <person name="Drula E."/>
            <person name="Hughes K.W."/>
            <person name="Mata J.L."/>
            <person name="Ishikawa N.K."/>
            <person name="Vargas-Isla R."/>
            <person name="Ushijima S."/>
            <person name="Smith C.A."/>
            <person name="Ahrendt S."/>
            <person name="Andreopoulos W."/>
            <person name="He G."/>
            <person name="Labutti K."/>
            <person name="Lipzen A."/>
            <person name="Ng V."/>
            <person name="Sandor L."/>
            <person name="Barry K."/>
            <person name="Martinez A.T."/>
            <person name="Xiao Y."/>
            <person name="Gibbons J.G."/>
            <person name="Terashima K."/>
            <person name="Hibbett D.S."/>
            <person name="Grigoriev I.V."/>
        </authorList>
    </citation>
    <scope>NUCLEOTIDE SEQUENCE</scope>
    <source>
        <strain evidence="2">Sp2 HRB7682 ss15</strain>
    </source>
</reference>
<sequence length="258" mass="28317">MAMFAPKPGCPLCGIVASALPTPSNTWRAPAFSSDPSNSTNPELLWKDQDFTVYRERSQPVSSKGHIIIAFNLHVPSLYDLSSTDLPLLVNIRNLATRLLAALDAPSELANTQSSPSSPIHERNPRFRIGFITPPFKDNKIPVTDHLHAHAYIEPSDLMGWWRGLAYGSLAWYAIDDLIAEIRETVSNNRVKSGYENRQNAPIDKVPLAGARSGTADGMETSEPGLPRTERDLEDGESPSQTPTSAQAMLVSHHPLRT</sequence>
<gene>
    <name evidence="2" type="ORF">C8J55DRAFT_470317</name>
</gene>
<protein>
    <recommendedName>
        <fullName evidence="4">HIT domain-containing protein</fullName>
    </recommendedName>
</protein>
<evidence type="ECO:0008006" key="4">
    <source>
        <dbReference type="Google" id="ProtNLM"/>
    </source>
</evidence>
<dbReference type="InterPro" id="IPR036265">
    <property type="entry name" value="HIT-like_sf"/>
</dbReference>
<dbReference type="Proteomes" id="UP001150238">
    <property type="component" value="Unassembled WGS sequence"/>
</dbReference>
<accession>A0A9W9ASK2</accession>
<evidence type="ECO:0000313" key="3">
    <source>
        <dbReference type="Proteomes" id="UP001150238"/>
    </source>
</evidence>
<proteinExistence type="predicted"/>
<feature type="compositionally biased region" description="Polar residues" evidence="1">
    <location>
        <begin position="238"/>
        <end position="247"/>
    </location>
</feature>
<dbReference type="EMBL" id="JANVFS010000007">
    <property type="protein sequence ID" value="KAJ4489584.1"/>
    <property type="molecule type" value="Genomic_DNA"/>
</dbReference>
<name>A0A9W9ASK2_9AGAR</name>
<evidence type="ECO:0000313" key="2">
    <source>
        <dbReference type="EMBL" id="KAJ4489584.1"/>
    </source>
</evidence>
<reference evidence="2" key="2">
    <citation type="journal article" date="2023" name="Proc. Natl. Acad. Sci. U.S.A.">
        <title>A global phylogenomic analysis of the shiitake genus Lentinula.</title>
        <authorList>
            <person name="Sierra-Patev S."/>
            <person name="Min B."/>
            <person name="Naranjo-Ortiz M."/>
            <person name="Looney B."/>
            <person name="Konkel Z."/>
            <person name="Slot J.C."/>
            <person name="Sakamoto Y."/>
            <person name="Steenwyk J.L."/>
            <person name="Rokas A."/>
            <person name="Carro J."/>
            <person name="Camarero S."/>
            <person name="Ferreira P."/>
            <person name="Molpeceres G."/>
            <person name="Ruiz-Duenas F.J."/>
            <person name="Serrano A."/>
            <person name="Henrissat B."/>
            <person name="Drula E."/>
            <person name="Hughes K.W."/>
            <person name="Mata J.L."/>
            <person name="Ishikawa N.K."/>
            <person name="Vargas-Isla R."/>
            <person name="Ushijima S."/>
            <person name="Smith C.A."/>
            <person name="Donoghue J."/>
            <person name="Ahrendt S."/>
            <person name="Andreopoulos W."/>
            <person name="He G."/>
            <person name="LaButti K."/>
            <person name="Lipzen A."/>
            <person name="Ng V."/>
            <person name="Riley R."/>
            <person name="Sandor L."/>
            <person name="Barry K."/>
            <person name="Martinez A.T."/>
            <person name="Xiao Y."/>
            <person name="Gibbons J.G."/>
            <person name="Terashima K."/>
            <person name="Grigoriev I.V."/>
            <person name="Hibbett D."/>
        </authorList>
    </citation>
    <scope>NUCLEOTIDE SEQUENCE</scope>
    <source>
        <strain evidence="2">Sp2 HRB7682 ss15</strain>
    </source>
</reference>
<dbReference type="SUPFAM" id="SSF54197">
    <property type="entry name" value="HIT-like"/>
    <property type="match status" value="1"/>
</dbReference>
<dbReference type="AlphaFoldDB" id="A0A9W9ASK2"/>
<feature type="region of interest" description="Disordered" evidence="1">
    <location>
        <begin position="202"/>
        <end position="258"/>
    </location>
</feature>
<evidence type="ECO:0000256" key="1">
    <source>
        <dbReference type="SAM" id="MobiDB-lite"/>
    </source>
</evidence>